<feature type="non-terminal residue" evidence="1">
    <location>
        <position position="258"/>
    </location>
</feature>
<reference evidence="1" key="1">
    <citation type="journal article" date="2014" name="Front. Microbiol.">
        <title>High frequency of phylogenetically diverse reductive dehalogenase-homologous genes in deep subseafloor sedimentary metagenomes.</title>
        <authorList>
            <person name="Kawai M."/>
            <person name="Futagami T."/>
            <person name="Toyoda A."/>
            <person name="Takaki Y."/>
            <person name="Nishi S."/>
            <person name="Hori S."/>
            <person name="Arai W."/>
            <person name="Tsubouchi T."/>
            <person name="Morono Y."/>
            <person name="Uchiyama I."/>
            <person name="Ito T."/>
            <person name="Fujiyama A."/>
            <person name="Inagaki F."/>
            <person name="Takami H."/>
        </authorList>
    </citation>
    <scope>NUCLEOTIDE SEQUENCE</scope>
    <source>
        <strain evidence="1">Expedition CK06-06</strain>
    </source>
</reference>
<proteinExistence type="predicted"/>
<dbReference type="SUPFAM" id="SSF56655">
    <property type="entry name" value="Carbohydrate phosphatase"/>
    <property type="match status" value="1"/>
</dbReference>
<sequence length="258" mass="29158">MLVEYLVETTKEVKKIAAQGKGRQILGETINRPEDLEIGIDRAGEEILEKLLKKHGVKATIFSEPEDRDIKNGGEIYGSVDPFDGSMLYLRGFEHNWYTALSFFDKKRNPLCCGIADIINEKYYITEEDGNYLISMRDEKKKKIEPATRKKLTEPIVLASYIMSSQYSPKFLDIFGDLVKNMHPKGLFYPHGGSYIYSFLASGLIDAYVMFDEPRSEIDPGFPIAKNAGCQIVSVDSDGNYQDYQFIPGGQHGKVDLL</sequence>
<accession>X1QH28</accession>
<name>X1QH28_9ZZZZ</name>
<dbReference type="EMBL" id="BARV01029226">
    <property type="protein sequence ID" value="GAI42569.1"/>
    <property type="molecule type" value="Genomic_DNA"/>
</dbReference>
<protein>
    <submittedName>
        <fullName evidence="1">Uncharacterized protein</fullName>
    </submittedName>
</protein>
<evidence type="ECO:0000313" key="1">
    <source>
        <dbReference type="EMBL" id="GAI42569.1"/>
    </source>
</evidence>
<dbReference type="AlphaFoldDB" id="X1QH28"/>
<gene>
    <name evidence="1" type="ORF">S06H3_46647</name>
</gene>
<comment type="caution">
    <text evidence="1">The sequence shown here is derived from an EMBL/GenBank/DDBJ whole genome shotgun (WGS) entry which is preliminary data.</text>
</comment>
<organism evidence="1">
    <name type="scientific">marine sediment metagenome</name>
    <dbReference type="NCBI Taxonomy" id="412755"/>
    <lineage>
        <taxon>unclassified sequences</taxon>
        <taxon>metagenomes</taxon>
        <taxon>ecological metagenomes</taxon>
    </lineage>
</organism>
<dbReference type="InterPro" id="IPR000760">
    <property type="entry name" value="Inositol_monophosphatase-like"/>
</dbReference>
<dbReference type="Gene3D" id="3.30.540.10">
    <property type="entry name" value="Fructose-1,6-Bisphosphatase, subunit A, domain 1"/>
    <property type="match status" value="1"/>
</dbReference>
<dbReference type="Pfam" id="PF00459">
    <property type="entry name" value="Inositol_P"/>
    <property type="match status" value="1"/>
</dbReference>